<keyword evidence="4 6" id="KW-0067">ATP-binding</keyword>
<evidence type="ECO:0000256" key="3">
    <source>
        <dbReference type="ARBA" id="ARBA00022741"/>
    </source>
</evidence>
<name>A0A3N6ME42_NATCH</name>
<dbReference type="EMBL" id="REGA01000007">
    <property type="protein sequence ID" value="RQG94900.1"/>
    <property type="molecule type" value="Genomic_DNA"/>
</dbReference>
<dbReference type="SUPFAM" id="SSF52540">
    <property type="entry name" value="P-loop containing nucleoside triphosphate hydrolases"/>
    <property type="match status" value="2"/>
</dbReference>
<comment type="caution">
    <text evidence="6">The sequence shown here is derived from an EMBL/GenBank/DDBJ whole genome shotgun (WGS) entry which is preliminary data.</text>
</comment>
<feature type="domain" description="ABC transporter" evidence="5">
    <location>
        <begin position="1"/>
        <end position="267"/>
    </location>
</feature>
<dbReference type="InterPro" id="IPR050107">
    <property type="entry name" value="ABC_carbohydrate_import_ATPase"/>
</dbReference>
<dbReference type="SMART" id="SM00382">
    <property type="entry name" value="AAA"/>
    <property type="match status" value="1"/>
</dbReference>
<dbReference type="Proteomes" id="UP000282323">
    <property type="component" value="Unassembled WGS sequence"/>
</dbReference>
<dbReference type="PROSITE" id="PS00211">
    <property type="entry name" value="ABC_TRANSPORTER_1"/>
    <property type="match status" value="1"/>
</dbReference>
<dbReference type="InterPro" id="IPR017871">
    <property type="entry name" value="ABC_transporter-like_CS"/>
</dbReference>
<proteinExistence type="predicted"/>
<gene>
    <name evidence="6" type="ORF">EA473_10400</name>
</gene>
<dbReference type="CDD" id="cd03216">
    <property type="entry name" value="ABC_Carb_Monos_I"/>
    <property type="match status" value="1"/>
</dbReference>
<dbReference type="GO" id="GO:0016887">
    <property type="term" value="F:ATP hydrolysis activity"/>
    <property type="evidence" value="ECO:0007669"/>
    <property type="project" value="InterPro"/>
</dbReference>
<evidence type="ECO:0000256" key="2">
    <source>
        <dbReference type="ARBA" id="ARBA00022737"/>
    </source>
</evidence>
<organism evidence="6 7">
    <name type="scientific">Natrarchaeobius chitinivorans</name>
    <dbReference type="NCBI Taxonomy" id="1679083"/>
    <lineage>
        <taxon>Archaea</taxon>
        <taxon>Methanobacteriati</taxon>
        <taxon>Methanobacteriota</taxon>
        <taxon>Stenosarchaea group</taxon>
        <taxon>Halobacteria</taxon>
        <taxon>Halobacteriales</taxon>
        <taxon>Natrialbaceae</taxon>
        <taxon>Natrarchaeobius</taxon>
    </lineage>
</organism>
<dbReference type="GO" id="GO:0005524">
    <property type="term" value="F:ATP binding"/>
    <property type="evidence" value="ECO:0007669"/>
    <property type="project" value="UniProtKB-KW"/>
</dbReference>
<dbReference type="Gene3D" id="3.40.50.300">
    <property type="entry name" value="P-loop containing nucleotide triphosphate hydrolases"/>
    <property type="match status" value="2"/>
</dbReference>
<accession>A0A3N6ME42</accession>
<keyword evidence="1" id="KW-0813">Transport</keyword>
<dbReference type="PROSITE" id="PS50893">
    <property type="entry name" value="ABC_TRANSPORTER_2"/>
    <property type="match status" value="2"/>
</dbReference>
<dbReference type="CDD" id="cd03215">
    <property type="entry name" value="ABC_Carb_Monos_II"/>
    <property type="match status" value="1"/>
</dbReference>
<protein>
    <submittedName>
        <fullName evidence="6">ABC transporter ATP-binding protein</fullName>
    </submittedName>
</protein>
<dbReference type="PANTHER" id="PTHR43790">
    <property type="entry name" value="CARBOHYDRATE TRANSPORT ATP-BINDING PROTEIN MG119-RELATED"/>
    <property type="match status" value="1"/>
</dbReference>
<dbReference type="InterPro" id="IPR003439">
    <property type="entry name" value="ABC_transporter-like_ATP-bd"/>
</dbReference>
<dbReference type="Pfam" id="PF00005">
    <property type="entry name" value="ABC_tran"/>
    <property type="match status" value="2"/>
</dbReference>
<reference evidence="6 7" key="1">
    <citation type="submission" date="2018-10" db="EMBL/GenBank/DDBJ databases">
        <title>Natrarchaeobius chitinivorans gen. nov., sp. nov., and Natrarchaeobius haloalkaliphilus sp. nov., alkaliphilic, chitin-utilizing haloarchaea from hypersaline alkaline lakes.</title>
        <authorList>
            <person name="Sorokin D.Y."/>
            <person name="Elcheninov A.G."/>
            <person name="Kostrikina N.A."/>
            <person name="Bale N.J."/>
            <person name="Sinninghe Damste J.S."/>
            <person name="Khijniak T.V."/>
            <person name="Kublanov I.V."/>
            <person name="Toshchakov S.V."/>
        </authorList>
    </citation>
    <scope>NUCLEOTIDE SEQUENCE [LARGE SCALE GENOMIC DNA]</scope>
    <source>
        <strain evidence="6 7">AArcht4T</strain>
    </source>
</reference>
<sequence>MENIHKTFPGVVANDHIDFTVREGEIHGLLGENGAGKSTLMKVLFGLYTPDKGTIRYKGKPLDIRSPDDAIDAGIGMVHQHFKLIPKLSVTENVVLGLRETYPSFHADSDRVAFQGDAEKESGLLSKGPLSRLGRLFSYNHDLESERVRRVAEEYDIDIDPDLDVWQLEIGEQQRVEILKALYRDVDLLILDEPTAVLTPNLIERLFNTLEKLVEKGLTVVIITHKLDEVKQITDRVSVLREGKKVDTVETADVTEADLARMMVGRDVVFDIEKDTVERGEPVITVSDLRAYNDRGVESVSGVDLDIREGEILGLAGVAGNGMREIAECLVGVRDIAGGTIELDGTDVTDASTKEYIENGVSYVPPDRNHEGSAPGLNLVRNSIIKDYRGEEYVTGPAELGLDYGRAREHAEEIVDTYDVRVPSVDSDAEDLSGGNLQKMILGRELIRDPKLLVANQPTRGLDVGAIEFVREQILEQRKDGTGVLLISEELSEIIEMSDRVAVVYEGEIIHRTDADSADIEEIGLYMTGGAAGVDEEQKEQARVD</sequence>
<evidence type="ECO:0000256" key="4">
    <source>
        <dbReference type="ARBA" id="ARBA00022840"/>
    </source>
</evidence>
<keyword evidence="3" id="KW-0547">Nucleotide-binding</keyword>
<dbReference type="PANTHER" id="PTHR43790:SF9">
    <property type="entry name" value="GALACTOFURANOSE TRANSPORTER ATP-BINDING PROTEIN YTFR"/>
    <property type="match status" value="1"/>
</dbReference>
<keyword evidence="7" id="KW-1185">Reference proteome</keyword>
<dbReference type="InterPro" id="IPR027417">
    <property type="entry name" value="P-loop_NTPase"/>
</dbReference>
<evidence type="ECO:0000313" key="7">
    <source>
        <dbReference type="Proteomes" id="UP000282323"/>
    </source>
</evidence>
<dbReference type="InterPro" id="IPR003593">
    <property type="entry name" value="AAA+_ATPase"/>
</dbReference>
<evidence type="ECO:0000313" key="6">
    <source>
        <dbReference type="EMBL" id="RQG94900.1"/>
    </source>
</evidence>
<dbReference type="AlphaFoldDB" id="A0A3N6ME42"/>
<feature type="domain" description="ABC transporter" evidence="5">
    <location>
        <begin position="284"/>
        <end position="531"/>
    </location>
</feature>
<keyword evidence="2" id="KW-0677">Repeat</keyword>
<evidence type="ECO:0000256" key="1">
    <source>
        <dbReference type="ARBA" id="ARBA00022448"/>
    </source>
</evidence>
<evidence type="ECO:0000259" key="5">
    <source>
        <dbReference type="PROSITE" id="PS50893"/>
    </source>
</evidence>